<dbReference type="Pfam" id="PF00085">
    <property type="entry name" value="Thioredoxin"/>
    <property type="match status" value="1"/>
</dbReference>
<dbReference type="InterPro" id="IPR036249">
    <property type="entry name" value="Thioredoxin-like_sf"/>
</dbReference>
<dbReference type="CDD" id="cd02947">
    <property type="entry name" value="TRX_family"/>
    <property type="match status" value="1"/>
</dbReference>
<dbReference type="Proteomes" id="UP001138500">
    <property type="component" value="Unassembled WGS sequence"/>
</dbReference>
<feature type="domain" description="Thioredoxin" evidence="4">
    <location>
        <begin position="1"/>
        <end position="109"/>
    </location>
</feature>
<dbReference type="PROSITE" id="PS51532">
    <property type="entry name" value="PITH"/>
    <property type="match status" value="1"/>
</dbReference>
<comment type="similarity">
    <text evidence="1">Belongs to the thioredoxin family.</text>
</comment>
<dbReference type="PRINTS" id="PR00421">
    <property type="entry name" value="THIOREDOXIN"/>
</dbReference>
<evidence type="ECO:0000256" key="2">
    <source>
        <dbReference type="ARBA" id="ARBA00023157"/>
    </source>
</evidence>
<dbReference type="EMBL" id="RIBY02002123">
    <property type="protein sequence ID" value="KAH9825395.1"/>
    <property type="molecule type" value="Genomic_DNA"/>
</dbReference>
<dbReference type="GO" id="GO:0015035">
    <property type="term" value="F:protein-disulfide reductase activity"/>
    <property type="evidence" value="ECO:0007669"/>
    <property type="project" value="InterPro"/>
</dbReference>
<dbReference type="InterPro" id="IPR017937">
    <property type="entry name" value="Thioredoxin_CS"/>
</dbReference>
<dbReference type="OrthoDB" id="2121326at2759"/>
<dbReference type="Pfam" id="PF06201">
    <property type="entry name" value="PITH"/>
    <property type="match status" value="1"/>
</dbReference>
<evidence type="ECO:0000256" key="1">
    <source>
        <dbReference type="ARBA" id="ARBA00008987"/>
    </source>
</evidence>
<dbReference type="SUPFAM" id="SSF52833">
    <property type="entry name" value="Thioredoxin-like"/>
    <property type="match status" value="1"/>
</dbReference>
<gene>
    <name evidence="6" type="ORF">Tdes44962_MAKER04235</name>
</gene>
<keyword evidence="2" id="KW-1015">Disulfide bond</keyword>
<dbReference type="PROSITE" id="PS00194">
    <property type="entry name" value="THIOREDOXIN_1"/>
    <property type="match status" value="1"/>
</dbReference>
<dbReference type="InterPro" id="IPR037047">
    <property type="entry name" value="PITH_dom_sf"/>
</dbReference>
<evidence type="ECO:0000313" key="7">
    <source>
        <dbReference type="Proteomes" id="UP001138500"/>
    </source>
</evidence>
<reference evidence="6 7" key="1">
    <citation type="journal article" date="2018" name="IMA Fungus">
        <title>IMA Genome-F 10: Nine draft genome sequences of Claviceps purpurea s.lat., including C. arundinis, C. humidiphila, and C. cf. spartinae, pseudomolecules for the pitch canker pathogen Fusarium circinatum, draft genome of Davidsoniella eucalypti, Grosmannia galeiformis, Quambalaria eucalypti, and Teratosphaeria destructans.</title>
        <authorList>
            <person name="Wingfield B.D."/>
            <person name="Liu M."/>
            <person name="Nguyen H.D."/>
            <person name="Lane F.A."/>
            <person name="Morgan S.W."/>
            <person name="De Vos L."/>
            <person name="Wilken P.M."/>
            <person name="Duong T.A."/>
            <person name="Aylward J."/>
            <person name="Coetzee M.P."/>
            <person name="Dadej K."/>
            <person name="De Beer Z.W."/>
            <person name="Findlay W."/>
            <person name="Havenga M."/>
            <person name="Kolarik M."/>
            <person name="Menzies J.G."/>
            <person name="Naidoo K."/>
            <person name="Pochopski O."/>
            <person name="Shoukouhi P."/>
            <person name="Santana Q.C."/>
            <person name="Seifert K.A."/>
            <person name="Soal N."/>
            <person name="Steenkamp E.T."/>
            <person name="Tatham C.T."/>
            <person name="van der Nest M.A."/>
            <person name="Wingfield M.J."/>
        </authorList>
    </citation>
    <scope>NUCLEOTIDE SEQUENCE [LARGE SCALE GENOMIC DNA]</scope>
    <source>
        <strain evidence="6">CMW44962</strain>
    </source>
</reference>
<evidence type="ECO:0000259" key="4">
    <source>
        <dbReference type="PROSITE" id="PS51352"/>
    </source>
</evidence>
<dbReference type="SUPFAM" id="SSF49785">
    <property type="entry name" value="Galactose-binding domain-like"/>
    <property type="match status" value="1"/>
</dbReference>
<dbReference type="GO" id="GO:0005737">
    <property type="term" value="C:cytoplasm"/>
    <property type="evidence" value="ECO:0007669"/>
    <property type="project" value="UniProtKB-ARBA"/>
</dbReference>
<feature type="region of interest" description="Disordered" evidence="3">
    <location>
        <begin position="113"/>
        <end position="132"/>
    </location>
</feature>
<dbReference type="InterPro" id="IPR013766">
    <property type="entry name" value="Thioredoxin_domain"/>
</dbReference>
<name>A0A9W7SML4_9PEZI</name>
<feature type="compositionally biased region" description="Low complexity" evidence="3">
    <location>
        <begin position="121"/>
        <end position="132"/>
    </location>
</feature>
<dbReference type="Gene3D" id="2.60.120.470">
    <property type="entry name" value="PITH domain"/>
    <property type="match status" value="1"/>
</dbReference>
<evidence type="ECO:0000256" key="3">
    <source>
        <dbReference type="SAM" id="MobiDB-lite"/>
    </source>
</evidence>
<dbReference type="PROSITE" id="PS51352">
    <property type="entry name" value="THIOREDOXIN_2"/>
    <property type="match status" value="1"/>
</dbReference>
<dbReference type="AlphaFoldDB" id="A0A9W7SML4"/>
<dbReference type="PANTHER" id="PTHR46115">
    <property type="entry name" value="THIOREDOXIN-LIKE PROTEIN 1"/>
    <property type="match status" value="1"/>
</dbReference>
<keyword evidence="7" id="KW-1185">Reference proteome</keyword>
<protein>
    <submittedName>
        <fullName evidence="6">Thioredoxin-like protein 1</fullName>
    </submittedName>
</protein>
<dbReference type="FunFam" id="3.40.30.10:FF:000245">
    <property type="entry name" value="Thioredoxin"/>
    <property type="match status" value="1"/>
</dbReference>
<evidence type="ECO:0000313" key="6">
    <source>
        <dbReference type="EMBL" id="KAH9825395.1"/>
    </source>
</evidence>
<comment type="caution">
    <text evidence="6">The sequence shown here is derived from an EMBL/GenBank/DDBJ whole genome shotgun (WGS) entry which is preliminary data.</text>
</comment>
<dbReference type="NCBIfam" id="TIGR01068">
    <property type="entry name" value="thioredoxin"/>
    <property type="match status" value="1"/>
</dbReference>
<dbReference type="InterPro" id="IPR008979">
    <property type="entry name" value="Galactose-bd-like_sf"/>
</dbReference>
<reference evidence="6 7" key="2">
    <citation type="journal article" date="2021" name="Curr. Genet.">
        <title>Genetic response to nitrogen starvation in the aggressive Eucalyptus foliar pathogen Teratosphaeria destructans.</title>
        <authorList>
            <person name="Havenga M."/>
            <person name="Wingfield B.D."/>
            <person name="Wingfield M.J."/>
            <person name="Dreyer L.L."/>
            <person name="Roets F."/>
            <person name="Aylward J."/>
        </authorList>
    </citation>
    <scope>NUCLEOTIDE SEQUENCE [LARGE SCALE GENOMIC DNA]</scope>
    <source>
        <strain evidence="6">CMW44962</strain>
    </source>
</reference>
<proteinExistence type="inferred from homology"/>
<accession>A0A9W7SML4</accession>
<feature type="domain" description="PITH" evidence="5">
    <location>
        <begin position="130"/>
        <end position="320"/>
    </location>
</feature>
<organism evidence="6 7">
    <name type="scientific">Teratosphaeria destructans</name>
    <dbReference type="NCBI Taxonomy" id="418781"/>
    <lineage>
        <taxon>Eukaryota</taxon>
        <taxon>Fungi</taxon>
        <taxon>Dikarya</taxon>
        <taxon>Ascomycota</taxon>
        <taxon>Pezizomycotina</taxon>
        <taxon>Dothideomycetes</taxon>
        <taxon>Dothideomycetidae</taxon>
        <taxon>Mycosphaerellales</taxon>
        <taxon>Teratosphaeriaceae</taxon>
        <taxon>Teratosphaeria</taxon>
    </lineage>
</organism>
<dbReference type="InterPro" id="IPR005746">
    <property type="entry name" value="Thioredoxin"/>
</dbReference>
<dbReference type="InterPro" id="IPR010400">
    <property type="entry name" value="PITH_dom"/>
</dbReference>
<sequence>MSKTVEITSPQHFTQVLSSSRVVVVDFWADWCGPCKAIAPVYEQLSSQLSRPGTITFTKVNTDQQKDITHTYNITAMPTFLIFKAGRETKRIRGADPKGLDAAVKQLAQEAGKADEGGAIEGSSSGSSWAGAAAPRNYSDITDSVDVLGLDFLNLDGEKGDKRAVFASSKPSSLGESDSTAKDWVESDTDEQLMLFVPFQSTLKLHTLHITSLPPADEEISRPKSIKLYTNRSTVLGFDEADDTPCTQDLEIKESDWDSKTGTAKAELRFVKFQNISSLVLFVVDNAGGTEKTRIDRIRLFGETGEKRAMGKLEKIGDEQGE</sequence>
<evidence type="ECO:0000259" key="5">
    <source>
        <dbReference type="PROSITE" id="PS51532"/>
    </source>
</evidence>
<dbReference type="Gene3D" id="3.40.30.10">
    <property type="entry name" value="Glutaredoxin"/>
    <property type="match status" value="1"/>
</dbReference>